<dbReference type="InterPro" id="IPR047177">
    <property type="entry name" value="Pept_M20A"/>
</dbReference>
<comment type="catalytic activity">
    <reaction evidence="14">
        <text>N-hexadecanoyl-L-phenylalanine + H2O = hexadecanoate + L-phenylalanine</text>
        <dbReference type="Rhea" id="RHEA:64124"/>
        <dbReference type="ChEBI" id="CHEBI:7896"/>
        <dbReference type="ChEBI" id="CHEBI:15377"/>
        <dbReference type="ChEBI" id="CHEBI:58095"/>
        <dbReference type="ChEBI" id="CHEBI:149699"/>
    </reaction>
    <physiologicalReaction direction="left-to-right" evidence="14">
        <dbReference type="Rhea" id="RHEA:64125"/>
    </physiologicalReaction>
</comment>
<keyword evidence="27" id="KW-1133">Transmembrane helix</keyword>
<dbReference type="InterPro" id="IPR036264">
    <property type="entry name" value="Bact_exopeptidase_dim_dom"/>
</dbReference>
<evidence type="ECO:0000256" key="16">
    <source>
        <dbReference type="ARBA" id="ARBA00048380"/>
    </source>
</evidence>
<evidence type="ECO:0000256" key="19">
    <source>
        <dbReference type="ARBA" id="ARBA00048597"/>
    </source>
</evidence>
<comment type="catalytic activity">
    <reaction evidence="26">
        <text>N-(9Z-octadecenoyl)-L-lysine + H2O = L-lysine + (9Z)-octadecenoate</text>
        <dbReference type="Rhea" id="RHEA:64192"/>
        <dbReference type="ChEBI" id="CHEBI:15377"/>
        <dbReference type="ChEBI" id="CHEBI:30823"/>
        <dbReference type="ChEBI" id="CHEBI:32551"/>
        <dbReference type="ChEBI" id="CHEBI:149731"/>
    </reaction>
    <physiologicalReaction direction="left-to-right" evidence="26">
        <dbReference type="Rhea" id="RHEA:64193"/>
    </physiologicalReaction>
</comment>
<evidence type="ECO:0000256" key="14">
    <source>
        <dbReference type="ARBA" id="ARBA00047879"/>
    </source>
</evidence>
<sequence length="512" mass="57194">MARGIRYFLSVTLKLLAVMLASVLMIVVTRTATFPSYQTSPPACEESDDDFIPADKERLARFTSAIQLQTVSYERGVGTPQELVKFSQFIQESFPTIHGSPMVRRDVVGNYSLLYRVEGSDASLQPYMLASHLDVVPVAEEAKWVAPPFSGELKDGYIYGRGTIDAKHSLMGSLEALQFLLSRGHQPKRTLYLAFGHDEETQGHFGAKVISEVLTQRGEKIKFILDEGTPVGDGLLPGVSKPVAFIGVAEKGFMTLHLEVNEEGGHASMPKPESAIGILSKAISKLENNPHPNMFGTGVEARMLEYVATEMTLPYRMLSSNLWLFSPLVAWVYSKKPQTNAMARTTTALTRFNAGVKDNVISPEAVAVIDHRIHPMSSVEEVMEFDLKVINDPRVNVKVKNSRPPAPISPYGKDSPTYMMLQETIQQIYPDALVTPTFMVATTDTGHYWNLSNAIYRFSPYVMTPSDLARLHGVNERISVKDYERVMNFYYHLIVNMDKPLETKRHGHEDEL</sequence>
<evidence type="ECO:0000259" key="28">
    <source>
        <dbReference type="Pfam" id="PF07687"/>
    </source>
</evidence>
<comment type="catalytic activity">
    <reaction evidence="19">
        <text>N-(9Z-octadecenoyl)-L-serine + H2O = L-serine + (9Z)-octadecenoate</text>
        <dbReference type="Rhea" id="RHEA:51352"/>
        <dbReference type="ChEBI" id="CHEBI:15377"/>
        <dbReference type="ChEBI" id="CHEBI:30823"/>
        <dbReference type="ChEBI" id="CHEBI:33384"/>
        <dbReference type="ChEBI" id="CHEBI:134031"/>
    </reaction>
    <physiologicalReaction direction="left-to-right" evidence="19">
        <dbReference type="Rhea" id="RHEA:51353"/>
    </physiologicalReaction>
</comment>
<evidence type="ECO:0000256" key="23">
    <source>
        <dbReference type="ARBA" id="ARBA00048840"/>
    </source>
</evidence>
<dbReference type="PANTHER" id="PTHR45962:SF1">
    <property type="entry name" value="N-FATTY-ACYL-AMINO ACID SYNTHASE_HYDROLASE PM20D1"/>
    <property type="match status" value="1"/>
</dbReference>
<comment type="pathway">
    <text evidence="7">Amino-acid metabolism.</text>
</comment>
<comment type="catalytic activity">
    <reaction evidence="22">
        <text>N-(9Z-octadecenoyl)-L-leucine + H2O = L-leucine + (9Z)-octadecenoate</text>
        <dbReference type="Rhea" id="RHEA:51360"/>
        <dbReference type="ChEBI" id="CHEBI:15377"/>
        <dbReference type="ChEBI" id="CHEBI:30823"/>
        <dbReference type="ChEBI" id="CHEBI:57427"/>
        <dbReference type="ChEBI" id="CHEBI:134035"/>
    </reaction>
    <physiologicalReaction direction="left-to-right" evidence="22">
        <dbReference type="Rhea" id="RHEA:51361"/>
    </physiologicalReaction>
    <physiologicalReaction direction="right-to-left" evidence="22">
        <dbReference type="Rhea" id="RHEA:51362"/>
    </physiologicalReaction>
</comment>
<evidence type="ECO:0000256" key="8">
    <source>
        <dbReference type="ARBA" id="ARBA00046147"/>
    </source>
</evidence>
<comment type="catalytic activity">
    <reaction evidence="12">
        <text>N-(9Z-octadecenoyl)-L-tyrosine + H2O = L-tyrosine + (9Z)-octadecenoate</text>
        <dbReference type="Rhea" id="RHEA:64184"/>
        <dbReference type="ChEBI" id="CHEBI:15377"/>
        <dbReference type="ChEBI" id="CHEBI:30823"/>
        <dbReference type="ChEBI" id="CHEBI:58315"/>
        <dbReference type="ChEBI" id="CHEBI:149734"/>
    </reaction>
    <physiologicalReaction direction="left-to-right" evidence="12">
        <dbReference type="Rhea" id="RHEA:64185"/>
    </physiologicalReaction>
</comment>
<dbReference type="Proteomes" id="UP000838412">
    <property type="component" value="Chromosome 5"/>
</dbReference>
<evidence type="ECO:0000256" key="2">
    <source>
        <dbReference type="ARBA" id="ARBA00006247"/>
    </source>
</evidence>
<dbReference type="PANTHER" id="PTHR45962">
    <property type="entry name" value="N-FATTY-ACYL-AMINO ACID SYNTHASE/HYDROLASE PM20D1"/>
    <property type="match status" value="1"/>
</dbReference>
<dbReference type="OrthoDB" id="3064516at2759"/>
<accession>A0A8K0ERT9</accession>
<dbReference type="AlphaFoldDB" id="A0A8K0ERT9"/>
<dbReference type="FunFam" id="3.40.630.10:FF:000027">
    <property type="entry name" value="N-fatty-acyl-amino acid synthase/hydrolase PM20D1"/>
    <property type="match status" value="1"/>
</dbReference>
<evidence type="ECO:0000256" key="9">
    <source>
        <dbReference type="ARBA" id="ARBA00047450"/>
    </source>
</evidence>
<dbReference type="InterPro" id="IPR011650">
    <property type="entry name" value="Peptidase_M20_dimer"/>
</dbReference>
<keyword evidence="3" id="KW-0645">Protease</keyword>
<keyword evidence="27" id="KW-0812">Transmembrane</keyword>
<comment type="catalytic activity">
    <reaction evidence="17">
        <text>N-(5Z,8Z,11Z,14Z)-eicosatetraenoyl-glycine + H2O = (5Z,8Z,11Z,14Z)-eicosatetraenoate + glycine</text>
        <dbReference type="Rhea" id="RHEA:64108"/>
        <dbReference type="ChEBI" id="CHEBI:15377"/>
        <dbReference type="ChEBI" id="CHEBI:32395"/>
        <dbReference type="ChEBI" id="CHEBI:57305"/>
        <dbReference type="ChEBI" id="CHEBI:59002"/>
    </reaction>
    <physiologicalReaction direction="left-to-right" evidence="17">
        <dbReference type="Rhea" id="RHEA:64109"/>
    </physiologicalReaction>
    <physiologicalReaction direction="right-to-left" evidence="17">
        <dbReference type="Rhea" id="RHEA:64110"/>
    </physiologicalReaction>
</comment>
<keyword evidence="30" id="KW-1185">Reference proteome</keyword>
<dbReference type="GO" id="GO:0046872">
    <property type="term" value="F:metal ion binding"/>
    <property type="evidence" value="ECO:0007669"/>
    <property type="project" value="UniProtKB-KW"/>
</dbReference>
<comment type="pathway">
    <text evidence="1">Lipid metabolism; fatty acid metabolism.</text>
</comment>
<evidence type="ECO:0000256" key="25">
    <source>
        <dbReference type="ARBA" id="ARBA00049100"/>
    </source>
</evidence>
<dbReference type="GO" id="GO:0005576">
    <property type="term" value="C:extracellular region"/>
    <property type="evidence" value="ECO:0007669"/>
    <property type="project" value="UniProtKB-ARBA"/>
</dbReference>
<name>A0A8K0ERT9_BRALA</name>
<dbReference type="GO" id="GO:0043605">
    <property type="term" value="P:amide catabolic process"/>
    <property type="evidence" value="ECO:0007669"/>
    <property type="project" value="UniProtKB-ARBA"/>
</dbReference>
<protein>
    <submittedName>
        <fullName evidence="29">PM20D1 protein</fullName>
    </submittedName>
</protein>
<comment type="catalytic activity">
    <reaction evidence="25">
        <text>N-(5Z,8Z,11Z,14Z-eicosatetraenoyl)-L-serine + H2O = (5Z,8Z,11Z,14Z)-eicosatetraenoate + L-serine</text>
        <dbReference type="Rhea" id="RHEA:64116"/>
        <dbReference type="ChEBI" id="CHEBI:15377"/>
        <dbReference type="ChEBI" id="CHEBI:32395"/>
        <dbReference type="ChEBI" id="CHEBI:33384"/>
        <dbReference type="ChEBI" id="CHEBI:149697"/>
    </reaction>
    <physiologicalReaction direction="left-to-right" evidence="25">
        <dbReference type="Rhea" id="RHEA:64117"/>
    </physiologicalReaction>
    <physiologicalReaction direction="right-to-left" evidence="25">
        <dbReference type="Rhea" id="RHEA:64118"/>
    </physiologicalReaction>
</comment>
<comment type="catalytic activity">
    <reaction evidence="18">
        <text>an N-acyl-L-amino acid + H2O = an L-alpha-amino acid + a carboxylate</text>
        <dbReference type="Rhea" id="RHEA:15565"/>
        <dbReference type="ChEBI" id="CHEBI:15377"/>
        <dbReference type="ChEBI" id="CHEBI:29067"/>
        <dbReference type="ChEBI" id="CHEBI:59869"/>
        <dbReference type="ChEBI" id="CHEBI:59874"/>
        <dbReference type="EC" id="3.5.1.14"/>
    </reaction>
    <physiologicalReaction direction="left-to-right" evidence="18">
        <dbReference type="Rhea" id="RHEA:15566"/>
    </physiologicalReaction>
    <physiologicalReaction direction="right-to-left" evidence="18">
        <dbReference type="Rhea" id="RHEA:15567"/>
    </physiologicalReaction>
</comment>
<comment type="catalytic activity">
    <reaction evidence="21">
        <text>N-(9Z-octadecenoyl)-L-tryptophan + H2O = L-tryptophan + (9Z)-octadecenoate</text>
        <dbReference type="Rhea" id="RHEA:64176"/>
        <dbReference type="ChEBI" id="CHEBI:15377"/>
        <dbReference type="ChEBI" id="CHEBI:30823"/>
        <dbReference type="ChEBI" id="CHEBI:57912"/>
        <dbReference type="ChEBI" id="CHEBI:149733"/>
    </reaction>
    <physiologicalReaction direction="left-to-right" evidence="21">
        <dbReference type="Rhea" id="RHEA:64177"/>
    </physiologicalReaction>
</comment>
<keyword evidence="27" id="KW-0472">Membrane</keyword>
<evidence type="ECO:0000256" key="7">
    <source>
        <dbReference type="ARBA" id="ARBA00034698"/>
    </source>
</evidence>
<evidence type="ECO:0000256" key="26">
    <source>
        <dbReference type="ARBA" id="ARBA00049457"/>
    </source>
</evidence>
<dbReference type="Gene3D" id="3.30.70.360">
    <property type="match status" value="1"/>
</dbReference>
<organism evidence="29 30">
    <name type="scientific">Branchiostoma lanceolatum</name>
    <name type="common">Common lancelet</name>
    <name type="synonym">Amphioxus lanceolatum</name>
    <dbReference type="NCBI Taxonomy" id="7740"/>
    <lineage>
        <taxon>Eukaryota</taxon>
        <taxon>Metazoa</taxon>
        <taxon>Chordata</taxon>
        <taxon>Cephalochordata</taxon>
        <taxon>Leptocardii</taxon>
        <taxon>Amphioxiformes</taxon>
        <taxon>Branchiostomatidae</taxon>
        <taxon>Branchiostoma</taxon>
    </lineage>
</organism>
<comment type="catalytic activity">
    <reaction evidence="10">
        <text>N-(4Z,7Z,10Z,13Z,16Z,19Z-docosahexaenoyl)-L-phenylalanine + H2O = (4Z,7Z,10Z,13Z,16Z,19Z)-docosahexaenoate + L-phenylalanine</text>
        <dbReference type="Rhea" id="RHEA:64132"/>
        <dbReference type="ChEBI" id="CHEBI:15377"/>
        <dbReference type="ChEBI" id="CHEBI:58095"/>
        <dbReference type="ChEBI" id="CHEBI:77016"/>
        <dbReference type="ChEBI" id="CHEBI:149701"/>
    </reaction>
    <physiologicalReaction direction="left-to-right" evidence="10">
        <dbReference type="Rhea" id="RHEA:64133"/>
    </physiologicalReaction>
</comment>
<dbReference type="FunFam" id="1.10.150.900:FF:000003">
    <property type="entry name" value="N-fatty-acyl-amino acid synthase/hydrolase PM20D1"/>
    <property type="match status" value="1"/>
</dbReference>
<evidence type="ECO:0000256" key="18">
    <source>
        <dbReference type="ARBA" id="ARBA00048579"/>
    </source>
</evidence>
<dbReference type="GO" id="GO:1990845">
    <property type="term" value="P:adaptive thermogenesis"/>
    <property type="evidence" value="ECO:0007669"/>
    <property type="project" value="UniProtKB-ARBA"/>
</dbReference>
<feature type="domain" description="Peptidase M20 dimerisation" evidence="28">
    <location>
        <begin position="248"/>
        <end position="384"/>
    </location>
</feature>
<gene>
    <name evidence="29" type="primary">PM20D1</name>
    <name evidence="29" type="ORF">BLAG_LOCUS19943</name>
</gene>
<comment type="catalytic activity">
    <reaction evidence="13">
        <text>(5Z,8Z,11Z,14Z)-eicosatetraenoate + L-phenylalanine = N-(5Z,8Z,11Z,14Z-eicosatetraenoyl)-L-phenylalanine + H2O</text>
        <dbReference type="Rhea" id="RHEA:51312"/>
        <dbReference type="ChEBI" id="CHEBI:15377"/>
        <dbReference type="ChEBI" id="CHEBI:32395"/>
        <dbReference type="ChEBI" id="CHEBI:58095"/>
        <dbReference type="ChEBI" id="CHEBI:134022"/>
    </reaction>
    <physiologicalReaction direction="left-to-right" evidence="13">
        <dbReference type="Rhea" id="RHEA:51313"/>
    </physiologicalReaction>
    <physiologicalReaction direction="right-to-left" evidence="13">
        <dbReference type="Rhea" id="RHEA:51314"/>
    </physiologicalReaction>
</comment>
<evidence type="ECO:0000256" key="12">
    <source>
        <dbReference type="ARBA" id="ARBA00047866"/>
    </source>
</evidence>
<dbReference type="GO" id="GO:0006520">
    <property type="term" value="P:amino acid metabolic process"/>
    <property type="evidence" value="ECO:0007669"/>
    <property type="project" value="TreeGrafter"/>
</dbReference>
<comment type="catalytic activity">
    <reaction evidence="16">
        <text>N-(9Z-octadecenoyl)-L-asparagine + H2O = L-asparagine + (9Z)-octadecenoate</text>
        <dbReference type="Rhea" id="RHEA:64136"/>
        <dbReference type="ChEBI" id="CHEBI:15377"/>
        <dbReference type="ChEBI" id="CHEBI:30823"/>
        <dbReference type="ChEBI" id="CHEBI:58048"/>
        <dbReference type="ChEBI" id="CHEBI:149730"/>
    </reaction>
    <physiologicalReaction direction="left-to-right" evidence="16">
        <dbReference type="Rhea" id="RHEA:64137"/>
    </physiologicalReaction>
</comment>
<evidence type="ECO:0000256" key="20">
    <source>
        <dbReference type="ARBA" id="ARBA00048729"/>
    </source>
</evidence>
<evidence type="ECO:0000313" key="30">
    <source>
        <dbReference type="Proteomes" id="UP000838412"/>
    </source>
</evidence>
<comment type="catalytic activity">
    <reaction evidence="15">
        <text>N-(9Z-octadecenoyl)-L-methionine + H2O = (9Z)-octadecenoate + L-methionine</text>
        <dbReference type="Rhea" id="RHEA:64144"/>
        <dbReference type="ChEBI" id="CHEBI:15377"/>
        <dbReference type="ChEBI" id="CHEBI:30823"/>
        <dbReference type="ChEBI" id="CHEBI:57844"/>
        <dbReference type="ChEBI" id="CHEBI:149732"/>
    </reaction>
    <physiologicalReaction direction="left-to-right" evidence="15">
        <dbReference type="Rhea" id="RHEA:64145"/>
    </physiologicalReaction>
</comment>
<evidence type="ECO:0000256" key="21">
    <source>
        <dbReference type="ARBA" id="ARBA00048822"/>
    </source>
</evidence>
<evidence type="ECO:0000256" key="24">
    <source>
        <dbReference type="ARBA" id="ARBA00048879"/>
    </source>
</evidence>
<dbReference type="Gene3D" id="1.10.150.900">
    <property type="match status" value="1"/>
</dbReference>
<evidence type="ECO:0000256" key="13">
    <source>
        <dbReference type="ARBA" id="ARBA00047874"/>
    </source>
</evidence>
<keyword evidence="4" id="KW-0479">Metal-binding</keyword>
<evidence type="ECO:0000256" key="5">
    <source>
        <dbReference type="ARBA" id="ARBA00022801"/>
    </source>
</evidence>
<evidence type="ECO:0000256" key="11">
    <source>
        <dbReference type="ARBA" id="ARBA00047723"/>
    </source>
</evidence>
<evidence type="ECO:0000256" key="27">
    <source>
        <dbReference type="SAM" id="Phobius"/>
    </source>
</evidence>
<dbReference type="CDD" id="cd05674">
    <property type="entry name" value="M20_yscS"/>
    <property type="match status" value="1"/>
</dbReference>
<comment type="function">
    <text evidence="8">Secreted enzyme that regulates the endogenous N-fatty acyl amino acid (NAAs) tissue and circulating levels by functioning as a bidirectional NAA synthase/hydrolase. It condenses free fatty acids and free amino acids to generate NAAs and bidirectionally catalyzes the reverse hydrolysis reaction. Some of these NAAs stimulate oxidative metabolism via mitochondrial uncoupling, increasing energy expenditure in a UPC1-independent manner. Thereby, this secreted protein may indirectly regulate whole body energy expenditure. PM20D1 circulates in tight association with both low- and high-density (LDL and HDL,respectively) lipoprotein particles.</text>
</comment>
<evidence type="ECO:0000256" key="6">
    <source>
        <dbReference type="ARBA" id="ARBA00022833"/>
    </source>
</evidence>
<dbReference type="SUPFAM" id="SSF53187">
    <property type="entry name" value="Zn-dependent exopeptidases"/>
    <property type="match status" value="1"/>
</dbReference>
<comment type="catalytic activity">
    <reaction evidence="9">
        <text>(9Z)-octadecenoate + glycine = N-(9Z-octadecenoyl)glycine + H2O</text>
        <dbReference type="Rhea" id="RHEA:51316"/>
        <dbReference type="ChEBI" id="CHEBI:15377"/>
        <dbReference type="ChEBI" id="CHEBI:30823"/>
        <dbReference type="ChEBI" id="CHEBI:57305"/>
        <dbReference type="ChEBI" id="CHEBI:133992"/>
    </reaction>
    <physiologicalReaction direction="right-to-left" evidence="9">
        <dbReference type="Rhea" id="RHEA:51318"/>
    </physiologicalReaction>
</comment>
<evidence type="ECO:0000256" key="17">
    <source>
        <dbReference type="ARBA" id="ARBA00048402"/>
    </source>
</evidence>
<evidence type="ECO:0000256" key="1">
    <source>
        <dbReference type="ARBA" id="ARBA00004872"/>
    </source>
</evidence>
<comment type="catalytic activity">
    <reaction evidence="20">
        <text>N-(9Z-octadecenoyl)-L-glutamine + H2O = L-glutamine + (9Z)-octadecenoate</text>
        <dbReference type="Rhea" id="RHEA:51356"/>
        <dbReference type="ChEBI" id="CHEBI:15377"/>
        <dbReference type="ChEBI" id="CHEBI:30823"/>
        <dbReference type="ChEBI" id="CHEBI:58359"/>
        <dbReference type="ChEBI" id="CHEBI:134033"/>
    </reaction>
    <physiologicalReaction direction="left-to-right" evidence="20">
        <dbReference type="Rhea" id="RHEA:51357"/>
    </physiologicalReaction>
</comment>
<comment type="catalytic activity">
    <reaction evidence="11">
        <text>N-octadecanoyl-L-phenylalanine + H2O = octadecanoate + L-phenylalanine</text>
        <dbReference type="Rhea" id="RHEA:64128"/>
        <dbReference type="ChEBI" id="CHEBI:15377"/>
        <dbReference type="ChEBI" id="CHEBI:25629"/>
        <dbReference type="ChEBI" id="CHEBI:58095"/>
        <dbReference type="ChEBI" id="CHEBI:149700"/>
    </reaction>
    <physiologicalReaction direction="left-to-right" evidence="11">
        <dbReference type="Rhea" id="RHEA:64129"/>
    </physiologicalReaction>
</comment>
<dbReference type="SUPFAM" id="SSF55031">
    <property type="entry name" value="Bacterial exopeptidase dimerisation domain"/>
    <property type="match status" value="1"/>
</dbReference>
<evidence type="ECO:0000256" key="3">
    <source>
        <dbReference type="ARBA" id="ARBA00022670"/>
    </source>
</evidence>
<proteinExistence type="inferred from homology"/>
<feature type="transmembrane region" description="Helical" evidence="27">
    <location>
        <begin position="7"/>
        <end position="28"/>
    </location>
</feature>
<evidence type="ECO:0000256" key="10">
    <source>
        <dbReference type="ARBA" id="ARBA00047567"/>
    </source>
</evidence>
<evidence type="ECO:0000256" key="22">
    <source>
        <dbReference type="ARBA" id="ARBA00048827"/>
    </source>
</evidence>
<dbReference type="Pfam" id="PF01546">
    <property type="entry name" value="Peptidase_M20"/>
    <property type="match status" value="1"/>
</dbReference>
<dbReference type="GO" id="GO:0006508">
    <property type="term" value="P:proteolysis"/>
    <property type="evidence" value="ECO:0007669"/>
    <property type="project" value="UniProtKB-KW"/>
</dbReference>
<evidence type="ECO:0000313" key="29">
    <source>
        <dbReference type="EMBL" id="CAH1266297.1"/>
    </source>
</evidence>
<comment type="similarity">
    <text evidence="2">Belongs to the peptidase M20A family.</text>
</comment>
<evidence type="ECO:0000256" key="15">
    <source>
        <dbReference type="ARBA" id="ARBA00048145"/>
    </source>
</evidence>
<keyword evidence="6" id="KW-0862">Zinc</keyword>
<comment type="catalytic activity">
    <reaction evidence="23">
        <text>an N-acyl-aromatic L-alpha-amino acid + H2O = an aromatic L-alpha-amino acid + a carboxylate</text>
        <dbReference type="Rhea" id="RHEA:54184"/>
        <dbReference type="ChEBI" id="CHEBI:15377"/>
        <dbReference type="ChEBI" id="CHEBI:29067"/>
        <dbReference type="ChEBI" id="CHEBI:84824"/>
        <dbReference type="ChEBI" id="CHEBI:138093"/>
        <dbReference type="EC" id="3.5.1.114"/>
    </reaction>
    <physiologicalReaction direction="left-to-right" evidence="23">
        <dbReference type="Rhea" id="RHEA:54185"/>
    </physiologicalReaction>
    <physiologicalReaction direction="right-to-left" evidence="23">
        <dbReference type="Rhea" id="RHEA:54186"/>
    </physiologicalReaction>
</comment>
<dbReference type="EMBL" id="OV696690">
    <property type="protein sequence ID" value="CAH1266297.1"/>
    <property type="molecule type" value="Genomic_DNA"/>
</dbReference>
<comment type="catalytic activity">
    <reaction evidence="24">
        <text>L-phenylalanine + (9Z)-octadecenoate = N-(9Z-octadecenoyl)-L-phenylalanine + H2O</text>
        <dbReference type="Rhea" id="RHEA:51300"/>
        <dbReference type="ChEBI" id="CHEBI:15377"/>
        <dbReference type="ChEBI" id="CHEBI:30823"/>
        <dbReference type="ChEBI" id="CHEBI:58095"/>
        <dbReference type="ChEBI" id="CHEBI:134020"/>
    </reaction>
    <physiologicalReaction direction="left-to-right" evidence="24">
        <dbReference type="Rhea" id="RHEA:51301"/>
    </physiologicalReaction>
    <physiologicalReaction direction="right-to-left" evidence="24">
        <dbReference type="Rhea" id="RHEA:51302"/>
    </physiologicalReaction>
</comment>
<evidence type="ECO:0000256" key="4">
    <source>
        <dbReference type="ARBA" id="ARBA00022723"/>
    </source>
</evidence>
<dbReference type="GO" id="GO:0006629">
    <property type="term" value="P:lipid metabolic process"/>
    <property type="evidence" value="ECO:0007669"/>
    <property type="project" value="UniProtKB-ARBA"/>
</dbReference>
<dbReference type="GO" id="GO:0008233">
    <property type="term" value="F:peptidase activity"/>
    <property type="evidence" value="ECO:0007669"/>
    <property type="project" value="UniProtKB-KW"/>
</dbReference>
<dbReference type="Pfam" id="PF07687">
    <property type="entry name" value="M20_dimer"/>
    <property type="match status" value="1"/>
</dbReference>
<reference evidence="29" key="1">
    <citation type="submission" date="2022-01" db="EMBL/GenBank/DDBJ databases">
        <authorList>
            <person name="Braso-Vives M."/>
        </authorList>
    </citation>
    <scope>NUCLEOTIDE SEQUENCE</scope>
</reference>
<dbReference type="GO" id="GO:0043604">
    <property type="term" value="P:amide biosynthetic process"/>
    <property type="evidence" value="ECO:0007669"/>
    <property type="project" value="TreeGrafter"/>
</dbReference>
<dbReference type="GO" id="GO:0004046">
    <property type="term" value="F:aminoacylase activity"/>
    <property type="evidence" value="ECO:0007669"/>
    <property type="project" value="UniProtKB-EC"/>
</dbReference>
<keyword evidence="5" id="KW-0378">Hydrolase</keyword>
<dbReference type="Gene3D" id="3.40.630.10">
    <property type="entry name" value="Zn peptidases"/>
    <property type="match status" value="1"/>
</dbReference>
<dbReference type="InterPro" id="IPR002933">
    <property type="entry name" value="Peptidase_M20"/>
</dbReference>